<dbReference type="AlphaFoldDB" id="A0A6G1BNJ9"/>
<feature type="coiled-coil region" evidence="6">
    <location>
        <begin position="565"/>
        <end position="637"/>
    </location>
</feature>
<feature type="region of interest" description="Disordered" evidence="7">
    <location>
        <begin position="404"/>
        <end position="428"/>
    </location>
</feature>
<proteinExistence type="predicted"/>
<dbReference type="Pfam" id="PF00170">
    <property type="entry name" value="bZIP_1"/>
    <property type="match status" value="1"/>
</dbReference>
<dbReference type="InterPro" id="IPR046347">
    <property type="entry name" value="bZIP_sf"/>
</dbReference>
<dbReference type="InterPro" id="IPR003441">
    <property type="entry name" value="NAC-dom"/>
</dbReference>
<dbReference type="PANTHER" id="PTHR31744">
    <property type="entry name" value="PROTEIN CUP-SHAPED COTYLEDON 2-RELATED"/>
    <property type="match status" value="1"/>
</dbReference>
<feature type="compositionally biased region" description="Pro residues" evidence="7">
    <location>
        <begin position="539"/>
        <end position="548"/>
    </location>
</feature>
<dbReference type="SUPFAM" id="SSF101941">
    <property type="entry name" value="NAC domain"/>
    <property type="match status" value="1"/>
</dbReference>
<dbReference type="InterPro" id="IPR045314">
    <property type="entry name" value="bZIP_plant_GBF1"/>
</dbReference>
<keyword evidence="4" id="KW-0804">Transcription</keyword>
<comment type="caution">
    <text evidence="10">The sequence shown here is derived from an EMBL/GenBank/DDBJ whole genome shotgun (WGS) entry which is preliminary data.</text>
</comment>
<feature type="compositionally biased region" description="Low complexity" evidence="7">
    <location>
        <begin position="526"/>
        <end position="538"/>
    </location>
</feature>
<feature type="domain" description="NAC" evidence="9">
    <location>
        <begin position="13"/>
        <end position="193"/>
    </location>
</feature>
<evidence type="ECO:0000256" key="5">
    <source>
        <dbReference type="ARBA" id="ARBA00023242"/>
    </source>
</evidence>
<dbReference type="EMBL" id="SPHZ02000012">
    <property type="protein sequence ID" value="KAF0889446.1"/>
    <property type="molecule type" value="Genomic_DNA"/>
</dbReference>
<keyword evidence="6" id="KW-0175">Coiled coil</keyword>
<dbReference type="GO" id="GO:0005634">
    <property type="term" value="C:nucleus"/>
    <property type="evidence" value="ECO:0007669"/>
    <property type="project" value="UniProtKB-SubCell"/>
</dbReference>
<keyword evidence="2" id="KW-0805">Transcription regulation</keyword>
<dbReference type="Gene3D" id="1.20.5.170">
    <property type="match status" value="1"/>
</dbReference>
<sequence>MVMSGGARSDPLATPGFRFYPTEEELLAFYLRHRLAGTRTDDVARVIPVVDVYSYHPSQLRSMAGEVSVRDKEQWFFFCPRAERELHGGRPARTTPSGYWKATGSPSLVFSAATSRVIGVKRTMVFYQGRAPTGTKTRWKMNEYKAVVADDEHTSSAAVLPPMAPPPPPNASSSSYACVRLRNELSVCRVYIGTGTLRSFDRRPLDTPSAGHDHRAVFQQQRHVADVVPSAEAAVNASLAGVVVAGTQAEYEYEYEYSHGSSATSSEDAAIDLSSLIAADTTAGDFSFNEIDFSSGGVGPWPQTIPSRGHPLTPGARTTWGPPSWAIGRRFDQGQCLTDAAGPTRPSLRPFPLPACAARGVAPRVLPQPPTCTGSGDVLCRGYVAAGDRAGAARLPCGVPANAIYQATRPPPSPHSPRPDPTASSHRSLDCSIPLLQPADAKILPAAPMSDHSGGCGDEQRQCRRGVAVDVVELGAALALADMAGAAGKAPPRLVQQPTTAHDYEGEEMATTRLSLQVRNNVGIQSSSCSSSGSSTGRPAPPPPPPANAPASSSGYGGPKPLHMLTEEEKEAKRLRRVLANRESARQTILRRQAIRDELARKVADLSTQNESMRKERETVMQEYLSLKETNKQLKEQAHHHLSLSLF</sequence>
<evidence type="ECO:0000256" key="4">
    <source>
        <dbReference type="ARBA" id="ARBA00023163"/>
    </source>
</evidence>
<keyword evidence="5" id="KW-0539">Nucleus</keyword>
<evidence type="ECO:0000259" key="9">
    <source>
        <dbReference type="PROSITE" id="PS51005"/>
    </source>
</evidence>
<dbReference type="Gene3D" id="2.170.150.80">
    <property type="entry name" value="NAC domain"/>
    <property type="match status" value="1"/>
</dbReference>
<reference evidence="10 11" key="1">
    <citation type="submission" date="2019-11" db="EMBL/GenBank/DDBJ databases">
        <title>Whole genome sequence of Oryza granulata.</title>
        <authorList>
            <person name="Li W."/>
        </authorList>
    </citation>
    <scope>NUCLEOTIDE SEQUENCE [LARGE SCALE GENOMIC DNA]</scope>
    <source>
        <strain evidence="11">cv. Menghai</strain>
        <tissue evidence="10">Leaf</tissue>
    </source>
</reference>
<gene>
    <name evidence="10" type="ORF">E2562_024511</name>
</gene>
<evidence type="ECO:0000313" key="11">
    <source>
        <dbReference type="Proteomes" id="UP000479710"/>
    </source>
</evidence>
<dbReference type="SUPFAM" id="SSF57959">
    <property type="entry name" value="Leucine zipper domain"/>
    <property type="match status" value="1"/>
</dbReference>
<evidence type="ECO:0008006" key="12">
    <source>
        <dbReference type="Google" id="ProtNLM"/>
    </source>
</evidence>
<evidence type="ECO:0000256" key="3">
    <source>
        <dbReference type="ARBA" id="ARBA00023125"/>
    </source>
</evidence>
<dbReference type="SMART" id="SM00338">
    <property type="entry name" value="BRLZ"/>
    <property type="match status" value="1"/>
</dbReference>
<evidence type="ECO:0000259" key="8">
    <source>
        <dbReference type="PROSITE" id="PS50217"/>
    </source>
</evidence>
<dbReference type="GO" id="GO:0003700">
    <property type="term" value="F:DNA-binding transcription factor activity"/>
    <property type="evidence" value="ECO:0007669"/>
    <property type="project" value="InterPro"/>
</dbReference>
<dbReference type="CDD" id="cd14702">
    <property type="entry name" value="bZIP_plant_GBF1"/>
    <property type="match status" value="1"/>
</dbReference>
<keyword evidence="11" id="KW-1185">Reference proteome</keyword>
<dbReference type="GO" id="GO:0003677">
    <property type="term" value="F:DNA binding"/>
    <property type="evidence" value="ECO:0007669"/>
    <property type="project" value="UniProtKB-KW"/>
</dbReference>
<dbReference type="PANTHER" id="PTHR31744:SF220">
    <property type="entry name" value="LOW QUALITY PROTEIN: NAC DOMAIN-CONTAINING PROTEIN 90-LIKE"/>
    <property type="match status" value="1"/>
</dbReference>
<accession>A0A6G1BNJ9</accession>
<feature type="compositionally biased region" description="Pro residues" evidence="7">
    <location>
        <begin position="409"/>
        <end position="420"/>
    </location>
</feature>
<evidence type="ECO:0000256" key="1">
    <source>
        <dbReference type="ARBA" id="ARBA00004123"/>
    </source>
</evidence>
<evidence type="ECO:0000256" key="6">
    <source>
        <dbReference type="SAM" id="Coils"/>
    </source>
</evidence>
<feature type="region of interest" description="Disordered" evidence="7">
    <location>
        <begin position="524"/>
        <end position="562"/>
    </location>
</feature>
<comment type="subcellular location">
    <subcellularLocation>
        <location evidence="1">Nucleus</location>
    </subcellularLocation>
</comment>
<dbReference type="Pfam" id="PF02365">
    <property type="entry name" value="NAM"/>
    <property type="match status" value="1"/>
</dbReference>
<name>A0A6G1BNJ9_9ORYZ</name>
<organism evidence="10 11">
    <name type="scientific">Oryza meyeriana var. granulata</name>
    <dbReference type="NCBI Taxonomy" id="110450"/>
    <lineage>
        <taxon>Eukaryota</taxon>
        <taxon>Viridiplantae</taxon>
        <taxon>Streptophyta</taxon>
        <taxon>Embryophyta</taxon>
        <taxon>Tracheophyta</taxon>
        <taxon>Spermatophyta</taxon>
        <taxon>Magnoliopsida</taxon>
        <taxon>Liliopsida</taxon>
        <taxon>Poales</taxon>
        <taxon>Poaceae</taxon>
        <taxon>BOP clade</taxon>
        <taxon>Oryzoideae</taxon>
        <taxon>Oryzeae</taxon>
        <taxon>Oryzinae</taxon>
        <taxon>Oryza</taxon>
        <taxon>Oryza meyeriana</taxon>
    </lineage>
</organism>
<feature type="domain" description="BZIP" evidence="8">
    <location>
        <begin position="571"/>
        <end position="634"/>
    </location>
</feature>
<dbReference type="Proteomes" id="UP000479710">
    <property type="component" value="Unassembled WGS sequence"/>
</dbReference>
<keyword evidence="3" id="KW-0238">DNA-binding</keyword>
<dbReference type="OrthoDB" id="622307at2759"/>
<dbReference type="InterPro" id="IPR004827">
    <property type="entry name" value="bZIP"/>
</dbReference>
<dbReference type="PROSITE" id="PS50217">
    <property type="entry name" value="BZIP"/>
    <property type="match status" value="1"/>
</dbReference>
<evidence type="ECO:0000256" key="7">
    <source>
        <dbReference type="SAM" id="MobiDB-lite"/>
    </source>
</evidence>
<dbReference type="PROSITE" id="PS51005">
    <property type="entry name" value="NAC"/>
    <property type="match status" value="1"/>
</dbReference>
<evidence type="ECO:0000256" key="2">
    <source>
        <dbReference type="ARBA" id="ARBA00023015"/>
    </source>
</evidence>
<evidence type="ECO:0000313" key="10">
    <source>
        <dbReference type="EMBL" id="KAF0889446.1"/>
    </source>
</evidence>
<protein>
    <recommendedName>
        <fullName evidence="12">NAC domain-containing protein</fullName>
    </recommendedName>
</protein>
<dbReference type="InterPro" id="IPR036093">
    <property type="entry name" value="NAC_dom_sf"/>
</dbReference>